<sequence length="92" mass="10358">MSHQDYIEQGLNGIAPLKLILCGEVDENETEKVGVVSVVFATKDKKRAKEKLEELSASHPEKYYMVYSVLLDTDLTMLDHYPSIAISKTDLL</sequence>
<dbReference type="EMBL" id="JAENBP010000008">
    <property type="protein sequence ID" value="MBJ8350222.1"/>
    <property type="molecule type" value="Genomic_DNA"/>
</dbReference>
<organism evidence="1 2">
    <name type="scientific">Streptococcus zalophi</name>
    <dbReference type="NCBI Taxonomy" id="640031"/>
    <lineage>
        <taxon>Bacteria</taxon>
        <taxon>Bacillati</taxon>
        <taxon>Bacillota</taxon>
        <taxon>Bacilli</taxon>
        <taxon>Lactobacillales</taxon>
        <taxon>Streptococcaceae</taxon>
        <taxon>Streptococcus</taxon>
    </lineage>
</organism>
<keyword evidence="2" id="KW-1185">Reference proteome</keyword>
<evidence type="ECO:0000313" key="2">
    <source>
        <dbReference type="Proteomes" id="UP000644875"/>
    </source>
</evidence>
<gene>
    <name evidence="1" type="ORF">JHK64_06200</name>
</gene>
<dbReference type="Proteomes" id="UP000644875">
    <property type="component" value="Unassembled WGS sequence"/>
</dbReference>
<name>A0A934UDW0_9STRE</name>
<reference evidence="1 2" key="1">
    <citation type="journal article" date="2021" name="Int. J. Syst. Evol. Microbiol.">
        <title>Streptococcus vicugnae sp. nov., isolated from faeces of alpacas (Vicugna pacos) and cattle (Bos taurus), Streptococcus zalophi sp. nov., and Streptococcus pacificus sp. nov., isolated from respiratory tract of California sea lions (Zalophus californianus).</title>
        <authorList>
            <person name="Volokhov D.V."/>
            <person name="Zagorodnyaya T.A."/>
            <person name="Shen Z."/>
            <person name="Blom J."/>
            <person name="Furtak V.A."/>
            <person name="Eisenberg T."/>
            <person name="Fan P."/>
            <person name="Jeong K.C."/>
            <person name="Gao Y."/>
            <person name="Zhang S."/>
            <person name="Amselle M."/>
        </authorList>
    </citation>
    <scope>NUCLEOTIDE SEQUENCE [LARGE SCALE GENOMIC DNA]</scope>
    <source>
        <strain evidence="2">CSL7508-lung</strain>
    </source>
</reference>
<dbReference type="AlphaFoldDB" id="A0A934UDW0"/>
<proteinExistence type="predicted"/>
<comment type="caution">
    <text evidence="1">The sequence shown here is derived from an EMBL/GenBank/DDBJ whole genome shotgun (WGS) entry which is preliminary data.</text>
</comment>
<accession>A0A934UDW0</accession>
<evidence type="ECO:0000313" key="1">
    <source>
        <dbReference type="EMBL" id="MBJ8350222.1"/>
    </source>
</evidence>
<protein>
    <submittedName>
        <fullName evidence="1">Uncharacterized protein</fullName>
    </submittedName>
</protein>
<dbReference type="RefSeq" id="WP_199568138.1">
    <property type="nucleotide sequence ID" value="NZ_JAENBP010000008.1"/>
</dbReference>